<evidence type="ECO:0000313" key="6">
    <source>
        <dbReference type="Proteomes" id="UP000242763"/>
    </source>
</evidence>
<evidence type="ECO:0000313" key="5">
    <source>
        <dbReference type="EMBL" id="SFJ41898.1"/>
    </source>
</evidence>
<dbReference type="EMBL" id="FORF01000018">
    <property type="protein sequence ID" value="SFJ41898.1"/>
    <property type="molecule type" value="Genomic_DNA"/>
</dbReference>
<evidence type="ECO:0000256" key="3">
    <source>
        <dbReference type="ARBA" id="ARBA00023163"/>
    </source>
</evidence>
<keyword evidence="3" id="KW-0804">Transcription</keyword>
<dbReference type="PANTHER" id="PTHR43537">
    <property type="entry name" value="TRANSCRIPTIONAL REGULATOR, GNTR FAMILY"/>
    <property type="match status" value="1"/>
</dbReference>
<dbReference type="SMART" id="SM00345">
    <property type="entry name" value="HTH_GNTR"/>
    <property type="match status" value="1"/>
</dbReference>
<dbReference type="Proteomes" id="UP000242763">
    <property type="component" value="Unassembled WGS sequence"/>
</dbReference>
<protein>
    <submittedName>
        <fullName evidence="5">DNA-binding transcriptional regulator, GntR family</fullName>
    </submittedName>
</protein>
<dbReference type="Pfam" id="PF00392">
    <property type="entry name" value="GntR"/>
    <property type="match status" value="1"/>
</dbReference>
<dbReference type="GO" id="GO:0003700">
    <property type="term" value="F:DNA-binding transcription factor activity"/>
    <property type="evidence" value="ECO:0007669"/>
    <property type="project" value="InterPro"/>
</dbReference>
<feature type="domain" description="HTH gntR-type" evidence="4">
    <location>
        <begin position="23"/>
        <end position="89"/>
    </location>
</feature>
<proteinExistence type="predicted"/>
<dbReference type="GO" id="GO:0003677">
    <property type="term" value="F:DNA binding"/>
    <property type="evidence" value="ECO:0007669"/>
    <property type="project" value="UniProtKB-KW"/>
</dbReference>
<accession>A0A1I3R6E0</accession>
<sequence length="247" mass="27916">MDGNRAGNVGAGIDSAAETGRRLSLSSDIYMRLKKDILSFSLPRGSVIQEAVLAERYHASRTPAREALRRLVQEGLTVRKGRNYVVRTFTADEVQDFYEVREGLEKMAVRLAIERASDESLEALCKHIEKQTQATRRNDIATFNQLDTEFHVAIATMSGNRLLEREVSLLHDKVMLIRALELSHEAGMTNAMKDHQRIVDAMLRRNITVAEAEMRYHVRSVIALYRGFKEPPPSGLDLAIEPDPTRK</sequence>
<dbReference type="PANTHER" id="PTHR43537:SF5">
    <property type="entry name" value="UXU OPERON TRANSCRIPTIONAL REGULATOR"/>
    <property type="match status" value="1"/>
</dbReference>
<dbReference type="Pfam" id="PF07729">
    <property type="entry name" value="FCD"/>
    <property type="match status" value="1"/>
</dbReference>
<gene>
    <name evidence="5" type="ORF">SAMN03080618_02905</name>
</gene>
<keyword evidence="6" id="KW-1185">Reference proteome</keyword>
<evidence type="ECO:0000256" key="1">
    <source>
        <dbReference type="ARBA" id="ARBA00023015"/>
    </source>
</evidence>
<dbReference type="InterPro" id="IPR011711">
    <property type="entry name" value="GntR_C"/>
</dbReference>
<organism evidence="5 6">
    <name type="scientific">Aquamicrobium aerolatum DSM 21857</name>
    <dbReference type="NCBI Taxonomy" id="1121003"/>
    <lineage>
        <taxon>Bacteria</taxon>
        <taxon>Pseudomonadati</taxon>
        <taxon>Pseudomonadota</taxon>
        <taxon>Alphaproteobacteria</taxon>
        <taxon>Hyphomicrobiales</taxon>
        <taxon>Phyllobacteriaceae</taxon>
        <taxon>Aerobium</taxon>
    </lineage>
</organism>
<evidence type="ECO:0000256" key="2">
    <source>
        <dbReference type="ARBA" id="ARBA00023125"/>
    </source>
</evidence>
<dbReference type="SMART" id="SM00895">
    <property type="entry name" value="FCD"/>
    <property type="match status" value="1"/>
</dbReference>
<keyword evidence="1" id="KW-0805">Transcription regulation</keyword>
<keyword evidence="2 5" id="KW-0238">DNA-binding</keyword>
<dbReference type="InterPro" id="IPR036388">
    <property type="entry name" value="WH-like_DNA-bd_sf"/>
</dbReference>
<dbReference type="STRING" id="1121003.SAMN03080618_02905"/>
<dbReference type="SUPFAM" id="SSF48008">
    <property type="entry name" value="GntR ligand-binding domain-like"/>
    <property type="match status" value="1"/>
</dbReference>
<reference evidence="6" key="1">
    <citation type="submission" date="2016-10" db="EMBL/GenBank/DDBJ databases">
        <authorList>
            <person name="Varghese N."/>
            <person name="Submissions S."/>
        </authorList>
    </citation>
    <scope>NUCLEOTIDE SEQUENCE [LARGE SCALE GENOMIC DNA]</scope>
    <source>
        <strain evidence="6">DSM 21857</strain>
    </source>
</reference>
<dbReference type="InterPro" id="IPR008920">
    <property type="entry name" value="TF_FadR/GntR_C"/>
</dbReference>
<name>A0A1I3R6E0_9HYPH</name>
<dbReference type="PROSITE" id="PS50949">
    <property type="entry name" value="HTH_GNTR"/>
    <property type="match status" value="1"/>
</dbReference>
<dbReference type="AlphaFoldDB" id="A0A1I3R6E0"/>
<dbReference type="Gene3D" id="1.10.10.10">
    <property type="entry name" value="Winged helix-like DNA-binding domain superfamily/Winged helix DNA-binding domain"/>
    <property type="match status" value="1"/>
</dbReference>
<dbReference type="InterPro" id="IPR000524">
    <property type="entry name" value="Tscrpt_reg_HTH_GntR"/>
</dbReference>
<dbReference type="InterPro" id="IPR036390">
    <property type="entry name" value="WH_DNA-bd_sf"/>
</dbReference>
<evidence type="ECO:0000259" key="4">
    <source>
        <dbReference type="PROSITE" id="PS50949"/>
    </source>
</evidence>
<dbReference type="SUPFAM" id="SSF46785">
    <property type="entry name" value="Winged helix' DNA-binding domain"/>
    <property type="match status" value="1"/>
</dbReference>
<dbReference type="Gene3D" id="1.20.120.530">
    <property type="entry name" value="GntR ligand-binding domain-like"/>
    <property type="match status" value="1"/>
</dbReference>